<reference evidence="1" key="1">
    <citation type="journal article" date="2020" name="mSystems">
        <title>Genome- and Community-Level Interaction Insights into Carbon Utilization and Element Cycling Functions of Hydrothermarchaeota in Hydrothermal Sediment.</title>
        <authorList>
            <person name="Zhou Z."/>
            <person name="Liu Y."/>
            <person name="Xu W."/>
            <person name="Pan J."/>
            <person name="Luo Z.H."/>
            <person name="Li M."/>
        </authorList>
    </citation>
    <scope>NUCLEOTIDE SEQUENCE [LARGE SCALE GENOMIC DNA]</scope>
    <source>
        <strain evidence="1">SpSt-143</strain>
    </source>
</reference>
<name>A0A7V2B2K1_RHOMR</name>
<comment type="caution">
    <text evidence="1">The sequence shown here is derived from an EMBL/GenBank/DDBJ whole genome shotgun (WGS) entry which is preliminary data.</text>
</comment>
<sequence>MKNVLRIGLIGNGREAQRRLATVRAVWPQARVTRLAQNTLDFPEAMLVDWLRAHDVVLVAVPPAERYRVLELAIREGVHCFVDGLPAPSLKDLERLGRLAEEAHVEVGVSRPWRFHPKLHASTRGVPPLLLVQQRIGGGGVVPWHARLAEAIDLCCALARSSSVLQIDGEAVRGKSWIEAVACNVRFHSGTYAQILLWQEAGPSLLELYLGCTGAPCRLVLEPAAAASEQAEMQAFLTALAMQQPVPVSLLEALQVLHIVERLMPRLR</sequence>
<accession>A0A7V2B2K1</accession>
<dbReference type="AlphaFoldDB" id="A0A7V2B2K1"/>
<gene>
    <name evidence="1" type="ORF">ENO59_11560</name>
</gene>
<dbReference type="SUPFAM" id="SSF51735">
    <property type="entry name" value="NAD(P)-binding Rossmann-fold domains"/>
    <property type="match status" value="1"/>
</dbReference>
<proteinExistence type="predicted"/>
<protein>
    <submittedName>
        <fullName evidence="1">Oxidoreductase</fullName>
    </submittedName>
</protein>
<dbReference type="InterPro" id="IPR036291">
    <property type="entry name" value="NAD(P)-bd_dom_sf"/>
</dbReference>
<evidence type="ECO:0000313" key="1">
    <source>
        <dbReference type="EMBL" id="HER97122.1"/>
    </source>
</evidence>
<dbReference type="Gene3D" id="3.40.50.720">
    <property type="entry name" value="NAD(P)-binding Rossmann-like Domain"/>
    <property type="match status" value="1"/>
</dbReference>
<dbReference type="EMBL" id="DSGB01000006">
    <property type="protein sequence ID" value="HER97122.1"/>
    <property type="molecule type" value="Genomic_DNA"/>
</dbReference>
<organism evidence="1">
    <name type="scientific">Rhodothermus marinus</name>
    <name type="common">Rhodothermus obamensis</name>
    <dbReference type="NCBI Taxonomy" id="29549"/>
    <lineage>
        <taxon>Bacteria</taxon>
        <taxon>Pseudomonadati</taxon>
        <taxon>Rhodothermota</taxon>
        <taxon>Rhodothermia</taxon>
        <taxon>Rhodothermales</taxon>
        <taxon>Rhodothermaceae</taxon>
        <taxon>Rhodothermus</taxon>
    </lineage>
</organism>